<dbReference type="KEGG" id="vg:36844715"/>
<gene>
    <name evidence="2" type="ORF">pqer_cds_1152</name>
</gene>
<organism evidence="2">
    <name type="scientific">Pandoravirus quercus</name>
    <dbReference type="NCBI Taxonomy" id="2107709"/>
    <lineage>
        <taxon>Viruses</taxon>
        <taxon>Pandoravirus</taxon>
    </lineage>
</organism>
<dbReference type="EMBL" id="MG011689">
    <property type="protein sequence ID" value="AVK75574.1"/>
    <property type="molecule type" value="Genomic_DNA"/>
</dbReference>
<evidence type="ECO:0000256" key="1">
    <source>
        <dbReference type="SAM" id="MobiDB-lite"/>
    </source>
</evidence>
<dbReference type="GeneID" id="36844715"/>
<evidence type="ECO:0000313" key="2">
    <source>
        <dbReference type="EMBL" id="AVK75574.1"/>
    </source>
</evidence>
<sequence>MQQPTTDGEATAIDALPDEILCHIVLYCANDTRDLGACLLAWRRFHVLTGDQLASCRYRCSTLLSLCASGDADGLRYMAARPNTFGPVAGFRWDACFYAAAAGNHVGVLDLLKARVLADMDAPVNSTQSRADAPAGAHSTATGDATDASTWPPAPVPWLALAATAVYHRCNQTLLWLCADGNRPSQPISRADARFVFPGPRGDAPLPGLPRLNITASRASRWLWRFTRLDQGVCVKNLEYVEAVGQDAVRAAAERISRVSGIDIVGLLPQPTASASGAAAGTDETIHGGATDEAQTHDLKQTVSATAGCQPGHDECKRSPLYAVLCLRDTTAATALLDATIDNAVSFVVAQAADEALAEGNVRVVMWLHRRHKDIVDGVLAEARATRTPMLVPVRAEV</sequence>
<proteinExistence type="predicted"/>
<protein>
    <submittedName>
        <fullName evidence="2">F-box domain containing protein</fullName>
    </submittedName>
</protein>
<dbReference type="Proteomes" id="UP000248852">
    <property type="component" value="Segment"/>
</dbReference>
<dbReference type="InterPro" id="IPR036047">
    <property type="entry name" value="F-box-like_dom_sf"/>
</dbReference>
<feature type="compositionally biased region" description="Low complexity" evidence="1">
    <location>
        <begin position="135"/>
        <end position="149"/>
    </location>
</feature>
<dbReference type="CDD" id="cd09917">
    <property type="entry name" value="F-box_SF"/>
    <property type="match status" value="1"/>
</dbReference>
<feature type="region of interest" description="Disordered" evidence="1">
    <location>
        <begin position="126"/>
        <end position="149"/>
    </location>
</feature>
<dbReference type="RefSeq" id="YP_009483843.1">
    <property type="nucleotide sequence ID" value="NC_037667.1"/>
</dbReference>
<name>A0A2U7UAV8_9VIRU</name>
<dbReference type="SUPFAM" id="SSF81383">
    <property type="entry name" value="F-box domain"/>
    <property type="match status" value="1"/>
</dbReference>
<accession>A0A2U7UAV8</accession>
<reference evidence="2" key="1">
    <citation type="journal article" date="2018" name="Nat. Commun.">
        <title>Diversity and evolution of the emerging Pandoraviridae family.</title>
        <authorList>
            <person name="Legendre M."/>
            <person name="Fabre E."/>
            <person name="Poirot O."/>
            <person name="Jeudy S."/>
            <person name="Lartigue A."/>
            <person name="Alempic J.M."/>
            <person name="Beucher L."/>
            <person name="Philippe N."/>
            <person name="Bertaux L."/>
            <person name="Christo-Foroux E."/>
            <person name="Labadie K."/>
            <person name="Coute Y."/>
            <person name="Abergel C."/>
            <person name="Claverie J.M."/>
        </authorList>
    </citation>
    <scope>NUCLEOTIDE SEQUENCE [LARGE SCALE GENOMIC DNA]</scope>
    <source>
        <strain evidence="2">Quercus</strain>
    </source>
</reference>